<proteinExistence type="predicted"/>
<dbReference type="InterPro" id="IPR010710">
    <property type="entry name" value="DUF1289"/>
</dbReference>
<evidence type="ECO:0000313" key="2">
    <source>
        <dbReference type="Proteomes" id="UP000187012"/>
    </source>
</evidence>
<evidence type="ECO:0008006" key="3">
    <source>
        <dbReference type="Google" id="ProtNLM"/>
    </source>
</evidence>
<sequence length="92" mass="10339">MIDVQGARRASDNIAELRFFAPGFPMASNLHDLPDSPCIGVCSTLFDEVCKGCGRTATEVSNWVFLSDEEKRAVWLRIEQEGTAMRFQNDRL</sequence>
<gene>
    <name evidence="1" type="ORF">BN2475_190019</name>
</gene>
<dbReference type="PANTHER" id="PTHR35175:SF1">
    <property type="entry name" value="OXIDOREDUCTASE"/>
    <property type="match status" value="1"/>
</dbReference>
<dbReference type="PANTHER" id="PTHR35175">
    <property type="entry name" value="DUF1289 DOMAIN-CONTAINING PROTEIN"/>
    <property type="match status" value="1"/>
</dbReference>
<evidence type="ECO:0000313" key="1">
    <source>
        <dbReference type="EMBL" id="SIT39014.1"/>
    </source>
</evidence>
<dbReference type="Proteomes" id="UP000187012">
    <property type="component" value="Unassembled WGS sequence"/>
</dbReference>
<dbReference type="AlphaFoldDB" id="A0A1N7RV96"/>
<accession>A0A1N7RV96</accession>
<protein>
    <recommendedName>
        <fullName evidence="3">Fe-S protein</fullName>
    </recommendedName>
</protein>
<dbReference type="Pfam" id="PF06945">
    <property type="entry name" value="DUF1289"/>
    <property type="match status" value="1"/>
</dbReference>
<dbReference type="EMBL" id="CYGX02000019">
    <property type="protein sequence ID" value="SIT39014.1"/>
    <property type="molecule type" value="Genomic_DNA"/>
</dbReference>
<keyword evidence="2" id="KW-1185">Reference proteome</keyword>
<dbReference type="STRING" id="1247936.BN2475_190019"/>
<name>A0A1N7RV96_9BURK</name>
<reference evidence="1 2" key="1">
    <citation type="submission" date="2016-12" db="EMBL/GenBank/DDBJ databases">
        <authorList>
            <person name="Song W.-J."/>
            <person name="Kurnit D.M."/>
        </authorList>
    </citation>
    <scope>NUCLEOTIDE SEQUENCE [LARGE SCALE GENOMIC DNA]</scope>
    <source>
        <strain evidence="1 2">STM7296</strain>
    </source>
</reference>
<organism evidence="1 2">
    <name type="scientific">Paraburkholderia ribeironis</name>
    <dbReference type="NCBI Taxonomy" id="1247936"/>
    <lineage>
        <taxon>Bacteria</taxon>
        <taxon>Pseudomonadati</taxon>
        <taxon>Pseudomonadota</taxon>
        <taxon>Betaproteobacteria</taxon>
        <taxon>Burkholderiales</taxon>
        <taxon>Burkholderiaceae</taxon>
        <taxon>Paraburkholderia</taxon>
    </lineage>
</organism>